<feature type="domain" description="Peptidase M43 pregnancy-associated plasma-A" evidence="11">
    <location>
        <begin position="228"/>
        <end position="316"/>
    </location>
</feature>
<dbReference type="InterPro" id="IPR008754">
    <property type="entry name" value="Peptidase_M43"/>
</dbReference>
<dbReference type="Pfam" id="PF05572">
    <property type="entry name" value="Peptidase_M43"/>
    <property type="match status" value="1"/>
</dbReference>
<dbReference type="PANTHER" id="PTHR47466:SF1">
    <property type="entry name" value="METALLOPROTEASE MEP1 (AFU_ORTHOLOGUE AFUA_1G07730)-RELATED"/>
    <property type="match status" value="1"/>
</dbReference>
<evidence type="ECO:0000256" key="6">
    <source>
        <dbReference type="ARBA" id="ARBA00022833"/>
    </source>
</evidence>
<evidence type="ECO:0000256" key="4">
    <source>
        <dbReference type="ARBA" id="ARBA00022729"/>
    </source>
</evidence>
<reference evidence="12 13" key="1">
    <citation type="submission" date="2018-10" db="EMBL/GenBank/DDBJ databases">
        <title>Marmoricola sp. 4Q3S-7 whole genome shotgun sequence.</title>
        <authorList>
            <person name="Li F."/>
        </authorList>
    </citation>
    <scope>NUCLEOTIDE SEQUENCE [LARGE SCALE GENOMIC DNA]</scope>
    <source>
        <strain evidence="12 13">4Q3S-7</strain>
    </source>
</reference>
<keyword evidence="4 10" id="KW-0732">Signal</keyword>
<dbReference type="Proteomes" id="UP000281708">
    <property type="component" value="Unassembled WGS sequence"/>
</dbReference>
<dbReference type="PANTHER" id="PTHR47466">
    <property type="match status" value="1"/>
</dbReference>
<protein>
    <submittedName>
        <fullName evidence="12">Zinc metalloprotease</fullName>
    </submittedName>
</protein>
<feature type="region of interest" description="Disordered" evidence="9">
    <location>
        <begin position="33"/>
        <end position="55"/>
    </location>
</feature>
<dbReference type="AlphaFoldDB" id="A0A3L8P314"/>
<feature type="chain" id="PRO_5018326140" evidence="10">
    <location>
        <begin position="32"/>
        <end position="324"/>
    </location>
</feature>
<name>A0A3L8P314_9ACTN</name>
<evidence type="ECO:0000313" key="13">
    <source>
        <dbReference type="Proteomes" id="UP000281708"/>
    </source>
</evidence>
<keyword evidence="5" id="KW-0378">Hydrolase</keyword>
<feature type="signal peptide" evidence="10">
    <location>
        <begin position="1"/>
        <end position="31"/>
    </location>
</feature>
<evidence type="ECO:0000259" key="11">
    <source>
        <dbReference type="Pfam" id="PF05572"/>
    </source>
</evidence>
<sequence>MTTTRTRAVALASLLLGAGGLAGLSVPSAQAAQPASARAHQQATAKATKPGDRLLTPADEGRISAATARQVQGVLTSKATQRAVAAHRGGGVIKVRAHIIVGTKKRDRHRHATKRQVRQQVKWLNLAYAGGEGPGVDTGVRFRLRSISTTKSKRWAHLRTVGQLNSMKKKLHRGGRNTLNLYFTGLPGGLLGISTFPWQNRGKRGKLLDGSVIQYSSIRGGKLAPYNEGDTVVHEVGHWLGLLHTFQGYDGNAGSGCAEPNDYVGDTPAEGEPQYQPAERDTCPAAGTDPVHNFMDYAPDYFMYQFTAGQAARISAARAAYRAS</sequence>
<dbReference type="SUPFAM" id="SSF55486">
    <property type="entry name" value="Metalloproteases ('zincins'), catalytic domain"/>
    <property type="match status" value="1"/>
</dbReference>
<dbReference type="InterPro" id="IPR024079">
    <property type="entry name" value="MetalloPept_cat_dom_sf"/>
</dbReference>
<evidence type="ECO:0000256" key="10">
    <source>
        <dbReference type="SAM" id="SignalP"/>
    </source>
</evidence>
<keyword evidence="13" id="KW-1185">Reference proteome</keyword>
<evidence type="ECO:0000256" key="3">
    <source>
        <dbReference type="ARBA" id="ARBA00022723"/>
    </source>
</evidence>
<keyword evidence="7 12" id="KW-0482">Metalloprotease</keyword>
<evidence type="ECO:0000256" key="7">
    <source>
        <dbReference type="ARBA" id="ARBA00023049"/>
    </source>
</evidence>
<dbReference type="GO" id="GO:0006508">
    <property type="term" value="P:proteolysis"/>
    <property type="evidence" value="ECO:0007669"/>
    <property type="project" value="UniProtKB-KW"/>
</dbReference>
<dbReference type="RefSeq" id="WP_121805571.1">
    <property type="nucleotide sequence ID" value="NZ_RDBE01000006.1"/>
</dbReference>
<evidence type="ECO:0000256" key="2">
    <source>
        <dbReference type="ARBA" id="ARBA00022670"/>
    </source>
</evidence>
<evidence type="ECO:0000256" key="1">
    <source>
        <dbReference type="ARBA" id="ARBA00008721"/>
    </source>
</evidence>
<dbReference type="GO" id="GO:0008237">
    <property type="term" value="F:metallopeptidase activity"/>
    <property type="evidence" value="ECO:0007669"/>
    <property type="project" value="UniProtKB-KW"/>
</dbReference>
<dbReference type="PROSITE" id="PS51318">
    <property type="entry name" value="TAT"/>
    <property type="match status" value="1"/>
</dbReference>
<dbReference type="OrthoDB" id="6278496at2"/>
<keyword evidence="8" id="KW-1015">Disulfide bond</keyword>
<evidence type="ECO:0000256" key="9">
    <source>
        <dbReference type="SAM" id="MobiDB-lite"/>
    </source>
</evidence>
<dbReference type="Gene3D" id="3.40.390.10">
    <property type="entry name" value="Collagenase (Catalytic Domain)"/>
    <property type="match status" value="1"/>
</dbReference>
<organism evidence="12 13">
    <name type="scientific">Nocardioides mangrovicus</name>
    <dbReference type="NCBI Taxonomy" id="2478913"/>
    <lineage>
        <taxon>Bacteria</taxon>
        <taxon>Bacillati</taxon>
        <taxon>Actinomycetota</taxon>
        <taxon>Actinomycetes</taxon>
        <taxon>Propionibacteriales</taxon>
        <taxon>Nocardioidaceae</taxon>
        <taxon>Nocardioides</taxon>
    </lineage>
</organism>
<proteinExistence type="inferred from homology"/>
<evidence type="ECO:0000256" key="5">
    <source>
        <dbReference type="ARBA" id="ARBA00022801"/>
    </source>
</evidence>
<accession>A0A3L8P314</accession>
<keyword evidence="3" id="KW-0479">Metal-binding</keyword>
<dbReference type="GO" id="GO:0046872">
    <property type="term" value="F:metal ion binding"/>
    <property type="evidence" value="ECO:0007669"/>
    <property type="project" value="UniProtKB-KW"/>
</dbReference>
<keyword evidence="6" id="KW-0862">Zinc</keyword>
<dbReference type="EMBL" id="RDBE01000006">
    <property type="protein sequence ID" value="RLV49806.1"/>
    <property type="molecule type" value="Genomic_DNA"/>
</dbReference>
<gene>
    <name evidence="12" type="ORF">D9V37_07895</name>
</gene>
<dbReference type="CDD" id="cd04275">
    <property type="entry name" value="ZnMc_pappalysin_like"/>
    <property type="match status" value="1"/>
</dbReference>
<keyword evidence="2 12" id="KW-0645">Protease</keyword>
<comment type="caution">
    <text evidence="12">The sequence shown here is derived from an EMBL/GenBank/DDBJ whole genome shotgun (WGS) entry which is preliminary data.</text>
</comment>
<dbReference type="InterPro" id="IPR006311">
    <property type="entry name" value="TAT_signal"/>
</dbReference>
<evidence type="ECO:0000313" key="12">
    <source>
        <dbReference type="EMBL" id="RLV49806.1"/>
    </source>
</evidence>
<comment type="similarity">
    <text evidence="1">Belongs to the peptidase M43B family.</text>
</comment>
<evidence type="ECO:0000256" key="8">
    <source>
        <dbReference type="ARBA" id="ARBA00023157"/>
    </source>
</evidence>
<feature type="compositionally biased region" description="Low complexity" evidence="9">
    <location>
        <begin position="33"/>
        <end position="43"/>
    </location>
</feature>